<feature type="compositionally biased region" description="Basic and acidic residues" evidence="3">
    <location>
        <begin position="167"/>
        <end position="180"/>
    </location>
</feature>
<proteinExistence type="predicted"/>
<evidence type="ECO:0000313" key="6">
    <source>
        <dbReference type="Proteomes" id="UP000274762"/>
    </source>
</evidence>
<reference evidence="5 6" key="1">
    <citation type="submission" date="2018-10" db="EMBL/GenBank/DDBJ databases">
        <title>Sequencing the genomes of 1000 actinobacteria strains.</title>
        <authorList>
            <person name="Klenk H.-P."/>
        </authorList>
    </citation>
    <scope>NUCLEOTIDE SEQUENCE [LARGE SCALE GENOMIC DNA]</scope>
    <source>
        <strain evidence="5 6">DSM 44343</strain>
    </source>
</reference>
<dbReference type="PANTHER" id="PTHR37042:SF4">
    <property type="entry name" value="OUTER MEMBRANE PROTEIN RV1973"/>
    <property type="match status" value="1"/>
</dbReference>
<organism evidence="5 6">
    <name type="scientific">Williamsia marianensis</name>
    <dbReference type="NCBI Taxonomy" id="85044"/>
    <lineage>
        <taxon>Bacteria</taxon>
        <taxon>Bacillati</taxon>
        <taxon>Actinomycetota</taxon>
        <taxon>Actinomycetes</taxon>
        <taxon>Mycobacteriales</taxon>
        <taxon>Nocardiaceae</taxon>
        <taxon>Williamsia</taxon>
    </lineage>
</organism>
<dbReference type="GO" id="GO:0016020">
    <property type="term" value="C:membrane"/>
    <property type="evidence" value="ECO:0007669"/>
    <property type="project" value="UniProtKB-SubCell"/>
</dbReference>
<dbReference type="AlphaFoldDB" id="A0A495JYG4"/>
<dbReference type="PANTHER" id="PTHR37042">
    <property type="entry name" value="OUTER MEMBRANE PROTEIN RV1973"/>
    <property type="match status" value="1"/>
</dbReference>
<evidence type="ECO:0000256" key="2">
    <source>
        <dbReference type="ARBA" id="ARBA00023136"/>
    </source>
</evidence>
<feature type="region of interest" description="Disordered" evidence="3">
    <location>
        <begin position="1"/>
        <end position="199"/>
    </location>
</feature>
<sequence length="367" mass="38652">MAEPDHGNREVTGPGDEAERSSTNGSGDEAERSSTNGSGDEAERSSTDAPGDEAERSSTSVSGDEAKRKRRRASRPAGPPQEVGKTEPATNPGVADGQDPGDVPSSGDKPGKVKPTGKPVKSAPVGRKRKSAPTPPASKAAAASDDVGGSTEPSTDDDVVVSTGVSYRERRSAARGDSGRPRKTKGRVRKADRPSTAAKKRVGLRGMGVVLAAITAVGLIAAMAVASTLFVLGTKKIDDRNELRAEYSAFARQMVTNLTTLNPQNIDGAIKSFQDDTSGKAMEQVGQSVQQTVNMIKSENVSTKGAVISEAVTASDSSTASVIMVFSWEMNQPNVTDQQTVLQVFRWKLEITRINGELKLTNVEWVT</sequence>
<evidence type="ECO:0000256" key="3">
    <source>
        <dbReference type="SAM" id="MobiDB-lite"/>
    </source>
</evidence>
<keyword evidence="2 4" id="KW-0472">Membrane</keyword>
<feature type="transmembrane region" description="Helical" evidence="4">
    <location>
        <begin position="209"/>
        <end position="232"/>
    </location>
</feature>
<evidence type="ECO:0000313" key="5">
    <source>
        <dbReference type="EMBL" id="RKR94063.1"/>
    </source>
</evidence>
<dbReference type="Proteomes" id="UP000274762">
    <property type="component" value="Unassembled WGS sequence"/>
</dbReference>
<keyword evidence="4" id="KW-1133">Transmembrane helix</keyword>
<gene>
    <name evidence="5" type="ORF">DFJ75_0853</name>
</gene>
<evidence type="ECO:0000256" key="1">
    <source>
        <dbReference type="ARBA" id="ARBA00004370"/>
    </source>
</evidence>
<accession>A0A495JYG4</accession>
<dbReference type="EMBL" id="RBKV01000001">
    <property type="protein sequence ID" value="RKR94063.1"/>
    <property type="molecule type" value="Genomic_DNA"/>
</dbReference>
<keyword evidence="4" id="KW-0812">Transmembrane</keyword>
<comment type="subcellular location">
    <subcellularLocation>
        <location evidence="1">Membrane</location>
    </subcellularLocation>
</comment>
<protein>
    <submittedName>
        <fullName evidence="5">Mce-associated membrane protein</fullName>
    </submittedName>
</protein>
<comment type="caution">
    <text evidence="5">The sequence shown here is derived from an EMBL/GenBank/DDBJ whole genome shotgun (WGS) entry which is preliminary data.</text>
</comment>
<evidence type="ECO:0000256" key="4">
    <source>
        <dbReference type="SAM" id="Phobius"/>
    </source>
</evidence>
<name>A0A495JYG4_WILMA</name>
<feature type="compositionally biased region" description="Basic residues" evidence="3">
    <location>
        <begin position="181"/>
        <end position="190"/>
    </location>
</feature>